<dbReference type="EMBL" id="BJNP01000018">
    <property type="protein sequence ID" value="GEC72306.1"/>
    <property type="molecule type" value="Genomic_DNA"/>
</dbReference>
<protein>
    <submittedName>
        <fullName evidence="1">Uncharacterized protein</fullName>
    </submittedName>
</protein>
<organism evidence="1 2">
    <name type="scientific">Flavobacterium flevense</name>
    <dbReference type="NCBI Taxonomy" id="983"/>
    <lineage>
        <taxon>Bacteria</taxon>
        <taxon>Pseudomonadati</taxon>
        <taxon>Bacteroidota</taxon>
        <taxon>Flavobacteriia</taxon>
        <taxon>Flavobacteriales</taxon>
        <taxon>Flavobacteriaceae</taxon>
        <taxon>Flavobacterium</taxon>
    </lineage>
</organism>
<reference evidence="1 2" key="1">
    <citation type="submission" date="2019-06" db="EMBL/GenBank/DDBJ databases">
        <title>Whole genome shotgun sequence of Flavobacterium flevense NBRC 14960.</title>
        <authorList>
            <person name="Hosoyama A."/>
            <person name="Uohara A."/>
            <person name="Ohji S."/>
            <person name="Ichikawa N."/>
        </authorList>
    </citation>
    <scope>NUCLEOTIDE SEQUENCE [LARGE SCALE GENOMIC DNA]</scope>
    <source>
        <strain evidence="1 2">NBRC 14960</strain>
    </source>
</reference>
<evidence type="ECO:0000313" key="2">
    <source>
        <dbReference type="Proteomes" id="UP000316775"/>
    </source>
</evidence>
<proteinExistence type="predicted"/>
<keyword evidence="2" id="KW-1185">Reference proteome</keyword>
<gene>
    <name evidence="1" type="ORF">FFL01_18450</name>
</gene>
<dbReference type="Proteomes" id="UP000316775">
    <property type="component" value="Unassembled WGS sequence"/>
</dbReference>
<dbReference type="RefSeq" id="WP_073246654.1">
    <property type="nucleotide sequence ID" value="NZ_BJNP01000018.1"/>
</dbReference>
<accession>A0A4Y4AVS0</accession>
<comment type="caution">
    <text evidence="1">The sequence shown here is derived from an EMBL/GenBank/DDBJ whole genome shotgun (WGS) entry which is preliminary data.</text>
</comment>
<dbReference type="STRING" id="983.SAMN05443543_11094"/>
<sequence>MKSIKFIYIIILSLLTFSGGVEFYKYSSEPNYCHTKNIFSDSDTSQLESSLASMSCDVQMHFILKKKVKTRVEDSQNRILKNIYHTNFVGFRILKDSVIYGIAGILKIQQHTHLHLYHLF</sequence>
<evidence type="ECO:0000313" key="1">
    <source>
        <dbReference type="EMBL" id="GEC72306.1"/>
    </source>
</evidence>
<name>A0A4Y4AVS0_9FLAO</name>
<dbReference type="AlphaFoldDB" id="A0A4Y4AVS0"/>